<dbReference type="Pfam" id="PF07714">
    <property type="entry name" value="PK_Tyr_Ser-Thr"/>
    <property type="match status" value="2"/>
</dbReference>
<dbReference type="Proteomes" id="UP000247702">
    <property type="component" value="Unassembled WGS sequence"/>
</dbReference>
<dbReference type="InterPro" id="IPR051681">
    <property type="entry name" value="Ser/Thr_Kinases-Pseudokinases"/>
</dbReference>
<dbReference type="AlphaFoldDB" id="A0A2Z6SD24"/>
<dbReference type="EMBL" id="BEXD01003862">
    <property type="protein sequence ID" value="GBC02997.1"/>
    <property type="molecule type" value="Genomic_DNA"/>
</dbReference>
<organism evidence="2 3">
    <name type="scientific">Rhizophagus clarus</name>
    <dbReference type="NCBI Taxonomy" id="94130"/>
    <lineage>
        <taxon>Eukaryota</taxon>
        <taxon>Fungi</taxon>
        <taxon>Fungi incertae sedis</taxon>
        <taxon>Mucoromycota</taxon>
        <taxon>Glomeromycotina</taxon>
        <taxon>Glomeromycetes</taxon>
        <taxon>Glomerales</taxon>
        <taxon>Glomeraceae</taxon>
        <taxon>Rhizophagus</taxon>
    </lineage>
</organism>
<reference evidence="2 3" key="1">
    <citation type="submission" date="2017-11" db="EMBL/GenBank/DDBJ databases">
        <title>The genome of Rhizophagus clarus HR1 reveals common genetic basis of auxotrophy among arbuscular mycorrhizal fungi.</title>
        <authorList>
            <person name="Kobayashi Y."/>
        </authorList>
    </citation>
    <scope>NUCLEOTIDE SEQUENCE [LARGE SCALE GENOMIC DNA]</scope>
    <source>
        <strain evidence="2 3">HR1</strain>
    </source>
</reference>
<dbReference type="InterPro" id="IPR011009">
    <property type="entry name" value="Kinase-like_dom_sf"/>
</dbReference>
<name>A0A2Z6SD24_9GLOM</name>
<feature type="domain" description="Protein kinase" evidence="1">
    <location>
        <begin position="316"/>
        <end position="556"/>
    </location>
</feature>
<dbReference type="Gene3D" id="1.10.510.10">
    <property type="entry name" value="Transferase(Phosphotransferase) domain 1"/>
    <property type="match status" value="3"/>
</dbReference>
<dbReference type="SUPFAM" id="SSF56112">
    <property type="entry name" value="Protein kinase-like (PK-like)"/>
    <property type="match status" value="2"/>
</dbReference>
<accession>A0A2Z6SD24</accession>
<proteinExistence type="predicted"/>
<dbReference type="InterPro" id="IPR000719">
    <property type="entry name" value="Prot_kinase_dom"/>
</dbReference>
<dbReference type="GO" id="GO:0005524">
    <property type="term" value="F:ATP binding"/>
    <property type="evidence" value="ECO:0007669"/>
    <property type="project" value="InterPro"/>
</dbReference>
<sequence length="560" mass="64833">MTENDNISNPIEWIEDGISKKHIKYYEYEHFSNIEKIGNGGFGKVYRAKWKNMEQYLSSKYNINNSLEHYLLVMEYADGGTLGEYLMKNSDNLYTVICNILIHQNIVKLADFGLSQKIEEVTTSGVGVLLWEISSGQLPFKGRKDCYLMIEITQGLRETPVSNTHTDYVNLYTECWNGEPDKRPVMCEVVDRMKKFLFINDNTEIGYSNQIDINSLNNAIIARSQFSSDGLDKLVTNEVKLAIANLITLSQTEANVFSFERLNNLVTNEIKLAIDGIKSYHLAIKTKTTHFKNKNEWNEWIEEAITKEYLKYYEYNNFNDVEKISSFEEVYRARWKNLDNYLALKSSGYNPERFVHELKIQRVAALHDNIIKFYGITVLEEGDKMKKYLLVREHADGGSLRNYLKENFNSLTWKNKIDVAYQLACAVSFLHVEGIIHRDLGSHIILIHKHTIKLAGFEYSKWIEDSLAVDPQYRYSLNKMSDIYSIGVLLWEISSGCLPFKGRNLFSLIVQIPKGLRETPIPNTPTDYVNLYTECWNGEPDYRTPISENYMQNDSIRASS</sequence>
<comment type="caution">
    <text evidence="2">The sequence shown here is derived from an EMBL/GenBank/DDBJ whole genome shotgun (WGS) entry which is preliminary data.</text>
</comment>
<evidence type="ECO:0000313" key="3">
    <source>
        <dbReference type="Proteomes" id="UP000247702"/>
    </source>
</evidence>
<gene>
    <name evidence="2" type="ORF">RclHR1_04920006</name>
</gene>
<protein>
    <recommendedName>
        <fullName evidence="1">Protein kinase domain-containing protein</fullName>
    </recommendedName>
</protein>
<evidence type="ECO:0000259" key="1">
    <source>
        <dbReference type="PROSITE" id="PS50011"/>
    </source>
</evidence>
<keyword evidence="3" id="KW-1185">Reference proteome</keyword>
<dbReference type="PANTHER" id="PTHR44329">
    <property type="entry name" value="SERINE/THREONINE-PROTEIN KINASE TNNI3K-RELATED"/>
    <property type="match status" value="1"/>
</dbReference>
<dbReference type="InterPro" id="IPR001245">
    <property type="entry name" value="Ser-Thr/Tyr_kinase_cat_dom"/>
</dbReference>
<dbReference type="PROSITE" id="PS50011">
    <property type="entry name" value="PROTEIN_KINASE_DOM"/>
    <property type="match status" value="1"/>
</dbReference>
<dbReference type="PANTHER" id="PTHR44329:SF293">
    <property type="entry name" value="MITOGEN-ACTIVATED PROTEIN KINASE KINASE KINASE"/>
    <property type="match status" value="1"/>
</dbReference>
<dbReference type="GO" id="GO:0004674">
    <property type="term" value="F:protein serine/threonine kinase activity"/>
    <property type="evidence" value="ECO:0007669"/>
    <property type="project" value="TreeGrafter"/>
</dbReference>
<evidence type="ECO:0000313" key="2">
    <source>
        <dbReference type="EMBL" id="GBC02997.1"/>
    </source>
</evidence>